<dbReference type="GO" id="GO:0005743">
    <property type="term" value="C:mitochondrial inner membrane"/>
    <property type="evidence" value="ECO:0007669"/>
    <property type="project" value="UniProtKB-SubCell"/>
</dbReference>
<comment type="similarity">
    <text evidence="2 23">Belongs to the mitochondrial carrier (TC 2.A.29) family.</text>
</comment>
<evidence type="ECO:0000256" key="18">
    <source>
        <dbReference type="ARBA" id="ARBA00076491"/>
    </source>
</evidence>
<dbReference type="PROSITE" id="PS50920">
    <property type="entry name" value="SOLCAR"/>
    <property type="match status" value="3"/>
</dbReference>
<dbReference type="EMBL" id="OV725081">
    <property type="protein sequence ID" value="CAH1403548.1"/>
    <property type="molecule type" value="Genomic_DNA"/>
</dbReference>
<evidence type="ECO:0000256" key="9">
    <source>
        <dbReference type="ARBA" id="ARBA00023128"/>
    </source>
</evidence>
<gene>
    <name evidence="24" type="ORF">NEZAVI_LOCUS12142</name>
</gene>
<dbReference type="PANTHER" id="PTHR45624">
    <property type="entry name" value="MITOCHONDRIAL BASIC AMINO ACIDS TRANSPORTER-RELATED"/>
    <property type="match status" value="1"/>
</dbReference>
<keyword evidence="10 22" id="KW-0472">Membrane</keyword>
<evidence type="ECO:0000256" key="17">
    <source>
        <dbReference type="ARBA" id="ARBA00071763"/>
    </source>
</evidence>
<dbReference type="InterPro" id="IPR018108">
    <property type="entry name" value="MCP_transmembrane"/>
</dbReference>
<keyword evidence="4 22" id="KW-0812">Transmembrane</keyword>
<evidence type="ECO:0000256" key="15">
    <source>
        <dbReference type="ARBA" id="ARBA00051921"/>
    </source>
</evidence>
<keyword evidence="25" id="KW-1185">Reference proteome</keyword>
<dbReference type="Gene3D" id="1.50.40.10">
    <property type="entry name" value="Mitochondrial carrier domain"/>
    <property type="match status" value="2"/>
</dbReference>
<dbReference type="SUPFAM" id="SSF103506">
    <property type="entry name" value="Mitochondrial carrier"/>
    <property type="match status" value="1"/>
</dbReference>
<evidence type="ECO:0000256" key="2">
    <source>
        <dbReference type="ARBA" id="ARBA00006375"/>
    </source>
</evidence>
<evidence type="ECO:0000256" key="22">
    <source>
        <dbReference type="PROSITE-ProRule" id="PRU00282"/>
    </source>
</evidence>
<evidence type="ECO:0000256" key="12">
    <source>
        <dbReference type="ARBA" id="ARBA00050592"/>
    </source>
</evidence>
<keyword evidence="7" id="KW-0029">Amino-acid transport</keyword>
<evidence type="ECO:0000256" key="14">
    <source>
        <dbReference type="ARBA" id="ARBA00051045"/>
    </source>
</evidence>
<evidence type="ECO:0000256" key="23">
    <source>
        <dbReference type="RuleBase" id="RU000488"/>
    </source>
</evidence>
<dbReference type="PANTHER" id="PTHR45624:SF61">
    <property type="entry name" value="MITOCHONDRIAL BASIC AMINO ACIDS TRANSPORTER"/>
    <property type="match status" value="1"/>
</dbReference>
<keyword evidence="3 23" id="KW-0813">Transport</keyword>
<dbReference type="GO" id="GO:1990575">
    <property type="term" value="P:mitochondrial L-ornithine transmembrane transport"/>
    <property type="evidence" value="ECO:0007669"/>
    <property type="project" value="TreeGrafter"/>
</dbReference>
<feature type="repeat" description="Solcar" evidence="22">
    <location>
        <begin position="90"/>
        <end position="175"/>
    </location>
</feature>
<feature type="repeat" description="Solcar" evidence="22">
    <location>
        <begin position="178"/>
        <end position="266"/>
    </location>
</feature>
<dbReference type="PRINTS" id="PR00926">
    <property type="entry name" value="MITOCARRIER"/>
</dbReference>
<dbReference type="Pfam" id="PF00153">
    <property type="entry name" value="Mito_carr"/>
    <property type="match status" value="3"/>
</dbReference>
<comment type="catalytic activity">
    <reaction evidence="16">
        <text>N(omega)-methyl-L-arginine(in) + L-arginine(out) = N(omega)-methyl-L-arginine(out) + L-arginine(in)</text>
        <dbReference type="Rhea" id="RHEA:72803"/>
        <dbReference type="ChEBI" id="CHEBI:32682"/>
        <dbReference type="ChEBI" id="CHEBI:114953"/>
    </reaction>
</comment>
<evidence type="ECO:0000256" key="19">
    <source>
        <dbReference type="ARBA" id="ARBA00078745"/>
    </source>
</evidence>
<keyword evidence="8" id="KW-1133">Transmembrane helix</keyword>
<dbReference type="Proteomes" id="UP001152798">
    <property type="component" value="Chromosome 5"/>
</dbReference>
<keyword evidence="5" id="KW-0677">Repeat</keyword>
<evidence type="ECO:0000256" key="16">
    <source>
        <dbReference type="ARBA" id="ARBA00052673"/>
    </source>
</evidence>
<keyword evidence="9" id="KW-0496">Mitochondrion</keyword>
<organism evidence="24 25">
    <name type="scientific">Nezara viridula</name>
    <name type="common">Southern green stink bug</name>
    <name type="synonym">Cimex viridulus</name>
    <dbReference type="NCBI Taxonomy" id="85310"/>
    <lineage>
        <taxon>Eukaryota</taxon>
        <taxon>Metazoa</taxon>
        <taxon>Ecdysozoa</taxon>
        <taxon>Arthropoda</taxon>
        <taxon>Hexapoda</taxon>
        <taxon>Insecta</taxon>
        <taxon>Pterygota</taxon>
        <taxon>Neoptera</taxon>
        <taxon>Paraneoptera</taxon>
        <taxon>Hemiptera</taxon>
        <taxon>Heteroptera</taxon>
        <taxon>Panheteroptera</taxon>
        <taxon>Pentatomomorpha</taxon>
        <taxon>Pentatomoidea</taxon>
        <taxon>Pentatomidae</taxon>
        <taxon>Pentatominae</taxon>
        <taxon>Nezara</taxon>
    </lineage>
</organism>
<accession>A0A9P0HK93</accession>
<evidence type="ECO:0000313" key="24">
    <source>
        <dbReference type="EMBL" id="CAH1403548.1"/>
    </source>
</evidence>
<comment type="catalytic activity">
    <reaction evidence="11">
        <text>L-lysine(out) + L-arginine(in) = L-lysine(in) + L-arginine(out)</text>
        <dbReference type="Rhea" id="RHEA:70827"/>
        <dbReference type="ChEBI" id="CHEBI:32551"/>
        <dbReference type="ChEBI" id="CHEBI:32682"/>
    </reaction>
</comment>
<evidence type="ECO:0000256" key="8">
    <source>
        <dbReference type="ARBA" id="ARBA00022989"/>
    </source>
</evidence>
<evidence type="ECO:0000256" key="3">
    <source>
        <dbReference type="ARBA" id="ARBA00022448"/>
    </source>
</evidence>
<evidence type="ECO:0000256" key="6">
    <source>
        <dbReference type="ARBA" id="ARBA00022792"/>
    </source>
</evidence>
<comment type="subcellular location">
    <subcellularLocation>
        <location evidence="1">Mitochondrion inner membrane</location>
        <topology evidence="1">Multi-pass membrane protein</topology>
    </subcellularLocation>
</comment>
<evidence type="ECO:0000256" key="4">
    <source>
        <dbReference type="ARBA" id="ARBA00022692"/>
    </source>
</evidence>
<comment type="catalytic activity">
    <reaction evidence="15">
        <text>L-ornithine(in) + L-arginine(out) = L-ornithine(out) + L-arginine(in)</text>
        <dbReference type="Rhea" id="RHEA:34991"/>
        <dbReference type="ChEBI" id="CHEBI:32682"/>
        <dbReference type="ChEBI" id="CHEBI:46911"/>
    </reaction>
</comment>
<sequence>MALDFLAGCVGGCAGVIVGHPFDTIKVNLQTQDFKKPIYKGTWHCFTTILKRDKLSGLYKGISSPLGGVALVNAIIFGTHAKVSRWIGSEGLHSHFIAGASAGFFQSFICSPLELCKTILQVQKNGVYSGALDCFAKIYKAQGLPGIYKGFFMTICREVPSFGAYFMFFELLSGGWDAPTWRTMLAGGTAGSISWVIVYPVDVLKTRMQSDGINSKNKYNSYIHCFQDSLKTEGYMFLTRGIVSTIIRAFPTNAVTFTVVTWTMRLSDFFVTNSSLACVLTIVYINEFRNMQCHCKYLCFIYFNKVVRHQGTIGVWWNRLGLNISILLH</sequence>
<dbReference type="OrthoDB" id="193856at2759"/>
<dbReference type="InterPro" id="IPR023395">
    <property type="entry name" value="MCP_dom_sf"/>
</dbReference>
<comment type="catalytic activity">
    <reaction evidence="12">
        <text>L-histidine(out) = L-histidine(in)</text>
        <dbReference type="Rhea" id="RHEA:72807"/>
        <dbReference type="ChEBI" id="CHEBI:57595"/>
    </reaction>
</comment>
<dbReference type="InterPro" id="IPR002067">
    <property type="entry name" value="MCP"/>
</dbReference>
<name>A0A9P0HK93_NEZVI</name>
<dbReference type="FunFam" id="1.50.40.10:FF:000037">
    <property type="entry name" value="Solute carrier family 25 member 29"/>
    <property type="match status" value="1"/>
</dbReference>
<feature type="repeat" description="Solcar" evidence="22">
    <location>
        <begin position="2"/>
        <end position="86"/>
    </location>
</feature>
<comment type="catalytic activity">
    <reaction evidence="13">
        <text>L-histidine(out) + L-arginine(in) = L-histidine(in) + L-arginine(out)</text>
        <dbReference type="Rhea" id="RHEA:71063"/>
        <dbReference type="ChEBI" id="CHEBI:32682"/>
        <dbReference type="ChEBI" id="CHEBI:57595"/>
    </reaction>
</comment>
<evidence type="ECO:0000256" key="13">
    <source>
        <dbReference type="ARBA" id="ARBA00050768"/>
    </source>
</evidence>
<keyword evidence="6" id="KW-0999">Mitochondrion inner membrane</keyword>
<dbReference type="InterPro" id="IPR050567">
    <property type="entry name" value="Mitochondrial_Carrier"/>
</dbReference>
<proteinExistence type="inferred from homology"/>
<evidence type="ECO:0000256" key="1">
    <source>
        <dbReference type="ARBA" id="ARBA00004448"/>
    </source>
</evidence>
<evidence type="ECO:0000313" key="25">
    <source>
        <dbReference type="Proteomes" id="UP001152798"/>
    </source>
</evidence>
<evidence type="ECO:0000256" key="7">
    <source>
        <dbReference type="ARBA" id="ARBA00022970"/>
    </source>
</evidence>
<dbReference type="AlphaFoldDB" id="A0A9P0HK93"/>
<protein>
    <recommendedName>
        <fullName evidence="17">Mitochondrial basic amino acids transporter</fullName>
    </recommendedName>
    <alternativeName>
        <fullName evidence="21">Carnitine/acylcarnitine translocase-like</fullName>
    </alternativeName>
    <alternativeName>
        <fullName evidence="20">Mitochondrial carnitine/acylcarnitine carrier protein CACL</fullName>
    </alternativeName>
    <alternativeName>
        <fullName evidence="19">Mitochondrial ornithine transporter 3</fullName>
    </alternativeName>
    <alternativeName>
        <fullName evidence="18">Solute carrier family 25 member 29</fullName>
    </alternativeName>
</protein>
<comment type="catalytic activity">
    <reaction evidence="14">
        <text>L-homoarginine(in) + L-arginine(out) = L-homoarginine(out) + L-arginine(in)</text>
        <dbReference type="Rhea" id="RHEA:72799"/>
        <dbReference type="ChEBI" id="CHEBI:32682"/>
        <dbReference type="ChEBI" id="CHEBI:143006"/>
    </reaction>
</comment>
<dbReference type="GO" id="GO:0005289">
    <property type="term" value="F:high-affinity L-arginine transmembrane transporter activity"/>
    <property type="evidence" value="ECO:0007669"/>
    <property type="project" value="TreeGrafter"/>
</dbReference>
<evidence type="ECO:0000256" key="21">
    <source>
        <dbReference type="ARBA" id="ARBA00080567"/>
    </source>
</evidence>
<evidence type="ECO:0000256" key="5">
    <source>
        <dbReference type="ARBA" id="ARBA00022737"/>
    </source>
</evidence>
<evidence type="ECO:0000256" key="11">
    <source>
        <dbReference type="ARBA" id="ARBA00049090"/>
    </source>
</evidence>
<reference evidence="24" key="1">
    <citation type="submission" date="2022-01" db="EMBL/GenBank/DDBJ databases">
        <authorList>
            <person name="King R."/>
        </authorList>
    </citation>
    <scope>NUCLEOTIDE SEQUENCE</scope>
</reference>
<evidence type="ECO:0000256" key="20">
    <source>
        <dbReference type="ARBA" id="ARBA00079387"/>
    </source>
</evidence>
<evidence type="ECO:0000256" key="10">
    <source>
        <dbReference type="ARBA" id="ARBA00023136"/>
    </source>
</evidence>